<feature type="region of interest" description="Disordered" evidence="6">
    <location>
        <begin position="4739"/>
        <end position="4784"/>
    </location>
</feature>
<evidence type="ECO:0000256" key="4">
    <source>
        <dbReference type="ARBA" id="ARBA00023136"/>
    </source>
</evidence>
<evidence type="ECO:0000256" key="6">
    <source>
        <dbReference type="SAM" id="MobiDB-lite"/>
    </source>
</evidence>
<feature type="region of interest" description="Disordered" evidence="6">
    <location>
        <begin position="4658"/>
        <end position="4686"/>
    </location>
</feature>
<feature type="coiled-coil region" evidence="5">
    <location>
        <begin position="4711"/>
        <end position="4738"/>
    </location>
</feature>
<sequence length="5011" mass="569053">MGNKVSKNGIYYPKVQYVHGLGFRVVPQRFNRKRTKDLSQKKTNLADHEQHCDELVPLMKETLDALLTISERIEINKLVKGVQDEIEKAKTVLNDIRETLKSDGPKVAIETREQKLERSPNPIREAKRLLENVSEKFRSEPDEINQRLVENLRTQIDQLANNEKDLAKELDGLPEKVDVFMNEMNDISNLLSSAGKSDEPVDFVKVEDLDKAEKVLATWEEEKDKIEESVNDAKKNLDNISKSLPQPFREEQEEQILAFASEARDKSSKMDKLKKRLAQARAAHKMKERINSAIEEIEIMEEDLALDQNGQKRFIDSVRDSKKQNEQHERLCQDYKEQQTAVLAEILELEKPLAGDSAEICDMIIGPSTDNLKEKIKNFEIRMSERGDFLKKNLKAWNGFEELVDEINRRLDKIEAEKGKSKYDSLQVLEKHLSVIEDNKESLVKTEELRETLAEKCFNELEKACSPSGEKNLADEMSDLKSRQDAAITQLDRKIKALRNLRSQWSETESLLHELSRELEENEQEYAQLDAQSKADGETREAPQTWYQQLTEFEAKLPLFEPRLRKCDDSIVQLESHTEPGSSLKTRAANLRARWETLSDASKTLLSLGSELVSAGQRIRNNLATVRGNLNAAEDILRVVEESEISQADEIVPLKEENTRAGLLLDSSLGTLSTVKAHEISAQVQEEIEELESKAQTLKEKQSQFKSDLTKAHKIWLESDENFRIIQAFIDRASVYDVADQKIAVNPIQWQSDISAIKSLQSEYENIQETPDLLRSQVDEICKLCNCEADRMTTKAASLEVVFTGIPQVLEDMVEKIKEVKKATEEFAITMDRKMNEVLRIDSKTRSQKTIQIELIEEMKKTSDETLQTLSAAASVDEVSLLVRKIDQLIPTEDFRNISGKLVEFKELSERVSLLLKGRKRAAEMLGDLQARCSPLMDEIEKFTAIMKENGEFDAEMIQDCKNITEELVDALKIAINFDNQAHQGHLQFVFKEQTILARQLITRLDERVEEILQFASLQSSSKESKNLAYDNFKRRAEELEQQILDLQDEVEELEKAKEMTQYSKTRKLAHMVEQLSNFNEIEMKSIRAKGEKICQERKELSDEVNAKIDALQKLIDATSEEFSDFRQHLTELHSAENEYKDEIATIKQLLKNVEKVIGEIKEEDVASNVVSSLRKAREDLEAQQENADKLKKSKNQIKVKTLELSQSLVLKSIPAEVASKFERDSSGESSDEESSKSNASSIELLTDQYMDLQDQVEELIQEYENTAKIDENISEFENTIDAWARQVAHELNNNLDGSKSLSERLEQLPMEIEDHEAQLEHLRSSAQNDSQKTSLDEIAKRLERSKTLFAAKIKKLEFFEGEHGQLQAYIADLDSWLSAKENTLLTIEKTNRADNIPKCKEINSELIKQRDNVEQAKDHLNSLCRNFHGADKLEETTTAVTALVRKYETVCKLSLSVLNKLEQALVDEFTKNEEKFLIWKKRAQESIAEAQDVAGESHEIQSKIDSLEEVLESQEKVEGWLKELAESNDFDASKPEKHMQDFKGIIREAKHYVSVLKDASIYVSTLEDNRITLQTWLEKTKTKLDEHDKDIDDVKEVDSFIEALKDLKSEVDAKKDVFKTLQQQVMDIADGDIGTVPGKRIQLTVNDFNNLEKKVDDKLRNLVSFEEQLNEFNISKENLRKWIKSILDRVSTLDADLDNVSSVTECQNVTNLVDLVLLEKQEGEVKIHKALGRAERLCNFMSPTGRTKQQEDMEIMKHAFEELVDKLENLRAKSELRNSELSQLAKSCVELENTLADIEAVLEEDPPVPSDFKEKKQRVERLIELENDLNEVEAKITASETLMLESGYQTNDFTSDLPGEPVNMDMSTASSVVASNVLAPLTNRVNVIRADLNEKIRRASEIRDRHERWIVAGDELEEWINSAKEELSRWSDLVGEKDRYHLQKKVAKIEELQKAKIDGLARLEATVTLAESLENDTAPAGYDLIATETKQQKASWKEWEASIDEASESISHALAELEEYQDGFQKEQEKIEFQLKEFSEDLNAISLPTSEDITEKIPELVEAEHKMKKLSSKQNPIRTQLNVLCRKFANEDATEISEAVTKTLSEFTVKKTELGKIRNEIETDLRSQFKLKSSQFDSFIRRHTAQLQQLSTPRGDLEGAQKIIIALNELTGACLEQGNDKLKDLNNLADKGTVIFISEQVNLNRSTIRQLKEKWKHFVSELDEAKQSVVGYIDGLKDFDKSCFELFHWLSQMESRLKAESGLKATIGLKKSNFAALQAIDEETTDEQYKFLRLKRKAVKVQYPGGTLRVGELQTSYRSLCHQSSQAKRDAQTRLQQHMTLVTEIAGAEEWIKERQQCIDSLNPGLEGVDKNGIEKRLKDSRRIANEQQTGEGMVQVALSRLEMVLQGTSQNGKHAVQLQAQSLKEVWSTFLNSLRHSEEKLSYNLQQWSLWEDAITAANSWLSKAAKNLDERVGDTSDSDNSESTISPTLTMHRLKTIVDDFNHHGHFFCIEQLDKQTKHLTAAIGPCENAAQKVERTQEKYRILLAAANEKLQISASEAELLEDRRHALRDFTDWLADQRPIVVGFMEPNGVDVETSLAGLVAFEAEVIPEGDAKCNILETECQDAYNNPIIDEWQQLKSSVKSGICELNERKTEIELLRKSVQDLLKWLESQNDVLKDSSRNKIIINEDKSNNAPVIVSELQSMVNEFMAKKETKDAITETASQLMDKSRLDLAITIEINDLSTKFQNLLGQTKSKLKSAELAASALHEISLNIEDIEQWIQVSNETFIEAITPPENIPYPGDHLEEVLQTLHQLITECETRRAVIVGLVDKCDRVVAGGNRSPLSESTICDIKKMGKSVNDSYQEFYAKLQSAQRRTTKTRAHWCDYDHAQKHIDQFLEKADKKLNSNPIGESKELGELKKKQAELSAQIKDHAREKEKFIEAEFRLGKMPLEIQDKVAPHFYKQQGKFKELGRELRRQADDVSKGIDAVNHYLAEIQKLERTMFQLSFHIGELEEQILNCSEPALERESQATILLQDVEAFQKSVSAARAAELDDSRYQKMQPLVDAANGMHQKVAELLAKCQRDIVESKDRNTEVKDYMQTLSKARNAISNMPKAQDQAQAARQLDQLENIKFDMQEIIRWCEEFTHEQPDSQEGKNVMNEAKAVDQQRLGKVQSIKRDIEKWDHEQETIADIDAWLHKAENQLESLTDLHDSGSSFEEAVPILEAKAKDLNIIIHECMDFKEKLNELDQVKEVEQLKARLEVLQERAEKELDEMHESIEAAKGIQVQIVAYNRELEQLQSEFSENSKIDKNSETRLARFEELVDRAKSITGPISKVVTDLGSIRSLLQPTQYENGQTIVNDQKSRLVDIISRSENRSAHLRDLINEKCDFVKKLAQFIEAAQKKLAETTIPVEQNSSIAELEEQLKKACAAQQELAQLNSQFQQLRQIQLAAVKLGFSTIEQEEIDSTDSKAEEILDSAMSAVDERIAKLEELKAHHERWYNQGRELNSWMDQAEKRMELRLKLFPVNPDSMAKLISHYKNFTRELLSRQKPLEELTAKVGSLKVLVKETADDAVYVKDLEERYQKLRSECDNITKDLQHALAMRELCNADFNRVKRWLQEAEVQLTPESSAGTIAELETQLKQYNQLEREIPEIANVLRTVKSKAHEISDTSPPQEINILQERIEKSKQKLDNIQANAAKKAEMTEKLITSRREYERTTAQVEAFLSEVAAKQSSPKEMSDLLDKIRPDIEELRSMKESLKQAGQPWQAERHLKLLTKFHQQEHIARELLAREEEIAKLKEEYECKYESAASTLDDIATPVAFSSMSSPKEDEIEKKLACCHVTIADLAKLRQDLKEITILAQKLGNNEPNRISQINDKVGRHMAECNAIIRECQSKLAGLRDFSSIISSELKWLRETQIAITAPQSLPLQVSEVQKMIVRLNLLEDETVSRLDHLEKLLAVEEDERIPDDERDNARKTLETLKPSLLSDFDSQKKLMSEALSARQTYAERLNSVSGQLGAASARLDLIESDCNGFVMPDQDELKFTDQELEDVQSVLIDKLNEFEAASQCLSLSPSTNHLAQDRVKEAITIIRQKANQLLNQASGMKSDISDAAAAWQSCEKVINEIREELKMADQFCNNYKDANSQNATEATNLAEAFRCYTDEMSKCCEERLEQLDQVAAALGSQQSLLSAYEVLNERWDETKSNAAMIRTELEAKASRWSIVEPMAAKIESSLDEIANSLDKEKSSGFKSSENKFEKLLDKSNETIDEILQLEHMSIPLGHVGTVLHQRLHSRAQYQKDLLEDLVKDEIDSAELKEAAFKKLNQLKSWFDENLLSVITDPSDLEHLEIDQLKSLHRQICQKEKEVFAAGKEAAKLYSDKTPPKELGSMISSLQREFSLAKKNIESACSQLRSTVAKREEAGVKLVTLMTALQDAELQLSDPVGDDTDLKVATKKQEKLHSKLDELHLELLRLEAEATSGTKEDSVLPEVLKTACQQMSRVQQLADLRDKQLEKAAEKDEEVESLLRKADHLATLATSELNSIEREAEPEMNASTIDQKYFELVALADRLSGVSKQLKEESKKRRPMEQQLSLAADSANCTSSRLRARADKLRELSSNAKSWGSDIREAQDKLVRSVNKPLTVSTPVIQITPPNDTPSPMTTSSKTPVSSKLSPEASYSEVERLRKKLRSFTFADLGESKLLSQQLEDYKELHKQLKAAVQSAKMSQKISEVSNPPKKHSPRFSNKSISPATSSVQKTSAPALNGTGDAPLPQATKLEPLLVVASNNTGGASAEYWTNNDSPQSSWTPRVAPSRSPASIKSPATISTSPQFANGHHAQGPPTNRTTTSSTRSLKSTDLAAALEQLTFAPEFQRLCQNSATALDECEQVLQTQSGGTLDAQMERADLLSNRLDDIYPDLEKCDDQTSSIAAKAPDFNSQNIAKNISSMLLDRWDTVRMRVAQQQNAIEIQMLESEQYRRMVDGYKSEQESPTSAYSITTN</sequence>
<dbReference type="PANTHER" id="PTHR14514">
    <property type="entry name" value="PKA ANCHORING PROTEIN"/>
    <property type="match status" value="1"/>
</dbReference>
<feature type="compositionally biased region" description="Low complexity" evidence="6">
    <location>
        <begin position="4669"/>
        <end position="4686"/>
    </location>
</feature>
<evidence type="ECO:0000256" key="1">
    <source>
        <dbReference type="ARBA" id="ARBA00004308"/>
    </source>
</evidence>
<feature type="region of interest" description="Disordered" evidence="6">
    <location>
        <begin position="4805"/>
        <end position="4864"/>
    </location>
</feature>
<feature type="coiled-coil region" evidence="5">
    <location>
        <begin position="488"/>
        <end position="532"/>
    </location>
</feature>
<dbReference type="Proteomes" id="UP001158576">
    <property type="component" value="Chromosome 2"/>
</dbReference>
<feature type="coiled-coil region" evidence="5">
    <location>
        <begin position="2004"/>
        <end position="2038"/>
    </location>
</feature>
<feature type="compositionally biased region" description="Low complexity" evidence="6">
    <location>
        <begin position="4854"/>
        <end position="4864"/>
    </location>
</feature>
<feature type="coiled-coil region" evidence="5">
    <location>
        <begin position="3585"/>
        <end position="3612"/>
    </location>
</feature>
<feature type="coiled-coil region" evidence="5">
    <location>
        <begin position="3254"/>
        <end position="3309"/>
    </location>
</feature>
<keyword evidence="5" id="KW-0175">Coiled coil</keyword>
<feature type="coiled-coil region" evidence="5">
    <location>
        <begin position="1243"/>
        <end position="1333"/>
    </location>
</feature>
<keyword evidence="4" id="KW-0472">Membrane</keyword>
<feature type="coiled-coil region" evidence="5">
    <location>
        <begin position="209"/>
        <end position="338"/>
    </location>
</feature>
<comment type="subcellular location">
    <subcellularLocation>
        <location evidence="1">Endomembrane system</location>
    </subcellularLocation>
</comment>
<feature type="coiled-coil region" evidence="5">
    <location>
        <begin position="1098"/>
        <end position="1201"/>
    </location>
</feature>
<feature type="coiled-coil region" evidence="5">
    <location>
        <begin position="1578"/>
        <end position="1625"/>
    </location>
</feature>
<protein>
    <submittedName>
        <fullName evidence="7">Oidioi.mRNA.OKI2018_I69.chr2.g6359.t1.cds</fullName>
    </submittedName>
</protein>
<keyword evidence="3" id="KW-0677">Repeat</keyword>
<feature type="coiled-coil region" evidence="5">
    <location>
        <begin position="3686"/>
        <end position="3713"/>
    </location>
</feature>
<feature type="compositionally biased region" description="Polar residues" evidence="6">
    <location>
        <begin position="4827"/>
        <end position="4843"/>
    </location>
</feature>
<keyword evidence="8" id="KW-1185">Reference proteome</keyword>
<dbReference type="CDD" id="cd00176">
    <property type="entry name" value="SPEC"/>
    <property type="match status" value="1"/>
</dbReference>
<dbReference type="SUPFAM" id="SSF46966">
    <property type="entry name" value="Spectrin repeat"/>
    <property type="match status" value="6"/>
</dbReference>
<feature type="coiled-coil region" evidence="5">
    <location>
        <begin position="2530"/>
        <end position="2568"/>
    </location>
</feature>
<feature type="coiled-coil region" evidence="5">
    <location>
        <begin position="1023"/>
        <end position="1064"/>
    </location>
</feature>
<feature type="coiled-coil region" evidence="5">
    <location>
        <begin position="681"/>
        <end position="708"/>
    </location>
</feature>
<feature type="compositionally biased region" description="Polar residues" evidence="6">
    <location>
        <begin position="4805"/>
        <end position="4819"/>
    </location>
</feature>
<feature type="region of interest" description="Disordered" evidence="6">
    <location>
        <begin position="1221"/>
        <end position="1240"/>
    </location>
</feature>
<feature type="compositionally biased region" description="Polar residues" evidence="6">
    <location>
        <begin position="4754"/>
        <end position="4773"/>
    </location>
</feature>
<organism evidence="7 8">
    <name type="scientific">Oikopleura dioica</name>
    <name type="common">Tunicate</name>
    <dbReference type="NCBI Taxonomy" id="34765"/>
    <lineage>
        <taxon>Eukaryota</taxon>
        <taxon>Metazoa</taxon>
        <taxon>Chordata</taxon>
        <taxon>Tunicata</taxon>
        <taxon>Appendicularia</taxon>
        <taxon>Copelata</taxon>
        <taxon>Oikopleuridae</taxon>
        <taxon>Oikopleura</taxon>
    </lineage>
</organism>
<dbReference type="PANTHER" id="PTHR14514:SF7">
    <property type="entry name" value="KASH DOMAIN-CONTAINING PROTEIN"/>
    <property type="match status" value="1"/>
</dbReference>
<evidence type="ECO:0000256" key="2">
    <source>
        <dbReference type="ARBA" id="ARBA00022553"/>
    </source>
</evidence>
<evidence type="ECO:0000313" key="8">
    <source>
        <dbReference type="Proteomes" id="UP001158576"/>
    </source>
</evidence>
<reference evidence="7 8" key="1">
    <citation type="submission" date="2021-04" db="EMBL/GenBank/DDBJ databases">
        <authorList>
            <person name="Bliznina A."/>
        </authorList>
    </citation>
    <scope>NUCLEOTIDE SEQUENCE [LARGE SCALE GENOMIC DNA]</scope>
</reference>
<feature type="region of interest" description="Disordered" evidence="6">
    <location>
        <begin position="4589"/>
        <end position="4608"/>
    </location>
</feature>
<dbReference type="InterPro" id="IPR018159">
    <property type="entry name" value="Spectrin/alpha-actinin"/>
</dbReference>
<dbReference type="Gene3D" id="1.20.58.60">
    <property type="match status" value="10"/>
</dbReference>
<evidence type="ECO:0000313" key="7">
    <source>
        <dbReference type="EMBL" id="CAG5112105.1"/>
    </source>
</evidence>
<feature type="coiled-coil region" evidence="5">
    <location>
        <begin position="1754"/>
        <end position="1843"/>
    </location>
</feature>
<accession>A0ABN7T994</accession>
<proteinExistence type="predicted"/>
<evidence type="ECO:0000256" key="5">
    <source>
        <dbReference type="SAM" id="Coils"/>
    </source>
</evidence>
<name>A0ABN7T994_OIKDI</name>
<dbReference type="SMART" id="SM00150">
    <property type="entry name" value="SPEC"/>
    <property type="match status" value="10"/>
</dbReference>
<gene>
    <name evidence="7" type="ORF">OKIOD_LOCUS15124</name>
</gene>
<dbReference type="EMBL" id="OU015567">
    <property type="protein sequence ID" value="CAG5112105.1"/>
    <property type="molecule type" value="Genomic_DNA"/>
</dbReference>
<evidence type="ECO:0000256" key="3">
    <source>
        <dbReference type="ARBA" id="ARBA00022737"/>
    </source>
</evidence>
<keyword evidence="2" id="KW-0597">Phosphoprotein</keyword>